<accession>A0AAV7X8N4</accession>
<protein>
    <recommendedName>
        <fullName evidence="2">FAS1 domain-containing protein</fullName>
    </recommendedName>
</protein>
<feature type="compositionally biased region" description="Low complexity" evidence="1">
    <location>
        <begin position="40"/>
        <end position="54"/>
    </location>
</feature>
<dbReference type="FunFam" id="2.30.180.10:FF:000032">
    <property type="entry name" value="Fasciclin domain-containing protein, putative"/>
    <property type="match status" value="1"/>
</dbReference>
<dbReference type="PROSITE" id="PS50213">
    <property type="entry name" value="FAS1"/>
    <property type="match status" value="2"/>
</dbReference>
<feature type="compositionally biased region" description="Low complexity" evidence="1">
    <location>
        <begin position="778"/>
        <end position="841"/>
    </location>
</feature>
<feature type="compositionally biased region" description="Low complexity" evidence="1">
    <location>
        <begin position="673"/>
        <end position="702"/>
    </location>
</feature>
<dbReference type="AlphaFoldDB" id="A0AAV7X8N4"/>
<dbReference type="InterPro" id="IPR050904">
    <property type="entry name" value="Adhesion/Biosynth-related"/>
</dbReference>
<dbReference type="SUPFAM" id="SSF82153">
    <property type="entry name" value="FAS1 domain"/>
    <property type="match status" value="2"/>
</dbReference>
<dbReference type="PANTHER" id="PTHR10900">
    <property type="entry name" value="PERIOSTIN-RELATED"/>
    <property type="match status" value="1"/>
</dbReference>
<feature type="region of interest" description="Disordered" evidence="1">
    <location>
        <begin position="625"/>
        <end position="644"/>
    </location>
</feature>
<feature type="compositionally biased region" description="Low complexity" evidence="1">
    <location>
        <begin position="740"/>
        <end position="756"/>
    </location>
</feature>
<feature type="region of interest" description="Disordered" evidence="1">
    <location>
        <begin position="297"/>
        <end position="334"/>
    </location>
</feature>
<gene>
    <name evidence="3" type="ORF">ONE63_004112</name>
</gene>
<dbReference type="SMART" id="SM00554">
    <property type="entry name" value="FAS1"/>
    <property type="match status" value="2"/>
</dbReference>
<dbReference type="GO" id="GO:0007155">
    <property type="term" value="P:cell adhesion"/>
    <property type="evidence" value="ECO:0007669"/>
    <property type="project" value="TreeGrafter"/>
</dbReference>
<feature type="compositionally biased region" description="Low complexity" evidence="1">
    <location>
        <begin position="411"/>
        <end position="423"/>
    </location>
</feature>
<proteinExistence type="predicted"/>
<feature type="region of interest" description="Disordered" evidence="1">
    <location>
        <begin position="1"/>
        <end position="23"/>
    </location>
</feature>
<dbReference type="InterPro" id="IPR036378">
    <property type="entry name" value="FAS1_dom_sf"/>
</dbReference>
<name>A0AAV7X8N4_9NEOP</name>
<feature type="compositionally biased region" description="Low complexity" evidence="1">
    <location>
        <begin position="890"/>
        <end position="899"/>
    </location>
</feature>
<feature type="region of interest" description="Disordered" evidence="1">
    <location>
        <begin position="410"/>
        <end position="460"/>
    </location>
</feature>
<feature type="domain" description="FAS1" evidence="2">
    <location>
        <begin position="917"/>
        <end position="1064"/>
    </location>
</feature>
<dbReference type="Pfam" id="PF02469">
    <property type="entry name" value="Fasciclin"/>
    <property type="match status" value="2"/>
</dbReference>
<evidence type="ECO:0000259" key="2">
    <source>
        <dbReference type="PROSITE" id="PS50213"/>
    </source>
</evidence>
<evidence type="ECO:0000256" key="1">
    <source>
        <dbReference type="SAM" id="MobiDB-lite"/>
    </source>
</evidence>
<dbReference type="Gene3D" id="2.30.180.10">
    <property type="entry name" value="FAS1 domain"/>
    <property type="match status" value="2"/>
</dbReference>
<feature type="compositionally biased region" description="Polar residues" evidence="1">
    <location>
        <begin position="757"/>
        <end position="777"/>
    </location>
</feature>
<dbReference type="Proteomes" id="UP001075354">
    <property type="component" value="Chromosome 15"/>
</dbReference>
<feature type="compositionally biased region" description="Basic and acidic residues" evidence="1">
    <location>
        <begin position="633"/>
        <end position="644"/>
    </location>
</feature>
<feature type="region of interest" description="Disordered" evidence="1">
    <location>
        <begin position="39"/>
        <end position="97"/>
    </location>
</feature>
<keyword evidence="4" id="KW-1185">Reference proteome</keyword>
<organism evidence="3 4">
    <name type="scientific">Megalurothrips usitatus</name>
    <name type="common">bean blossom thrips</name>
    <dbReference type="NCBI Taxonomy" id="439358"/>
    <lineage>
        <taxon>Eukaryota</taxon>
        <taxon>Metazoa</taxon>
        <taxon>Ecdysozoa</taxon>
        <taxon>Arthropoda</taxon>
        <taxon>Hexapoda</taxon>
        <taxon>Insecta</taxon>
        <taxon>Pterygota</taxon>
        <taxon>Neoptera</taxon>
        <taxon>Paraneoptera</taxon>
        <taxon>Thysanoptera</taxon>
        <taxon>Terebrantia</taxon>
        <taxon>Thripoidea</taxon>
        <taxon>Thripidae</taxon>
        <taxon>Megalurothrips</taxon>
    </lineage>
</organism>
<dbReference type="GO" id="GO:0005615">
    <property type="term" value="C:extracellular space"/>
    <property type="evidence" value="ECO:0007669"/>
    <property type="project" value="TreeGrafter"/>
</dbReference>
<evidence type="ECO:0000313" key="4">
    <source>
        <dbReference type="Proteomes" id="UP001075354"/>
    </source>
</evidence>
<comment type="caution">
    <text evidence="3">The sequence shown here is derived from an EMBL/GenBank/DDBJ whole genome shotgun (WGS) entry which is preliminary data.</text>
</comment>
<dbReference type="InterPro" id="IPR000782">
    <property type="entry name" value="FAS1_domain"/>
</dbReference>
<dbReference type="GO" id="GO:0050839">
    <property type="term" value="F:cell adhesion molecule binding"/>
    <property type="evidence" value="ECO:0007669"/>
    <property type="project" value="TreeGrafter"/>
</dbReference>
<feature type="compositionally biased region" description="Polar residues" evidence="1">
    <location>
        <begin position="703"/>
        <end position="732"/>
    </location>
</feature>
<feature type="compositionally biased region" description="Basic and acidic residues" evidence="1">
    <location>
        <begin position="1"/>
        <end position="16"/>
    </location>
</feature>
<dbReference type="PANTHER" id="PTHR10900:SF120">
    <property type="entry name" value="MUCIN-5AC-RELATED"/>
    <property type="match status" value="1"/>
</dbReference>
<evidence type="ECO:0000313" key="3">
    <source>
        <dbReference type="EMBL" id="KAJ1519870.1"/>
    </source>
</evidence>
<reference evidence="3" key="1">
    <citation type="submission" date="2022-12" db="EMBL/GenBank/DDBJ databases">
        <title>Chromosome-level genome assembly of the bean flower thrips Megalurothrips usitatus.</title>
        <authorList>
            <person name="Ma L."/>
            <person name="Liu Q."/>
            <person name="Li H."/>
            <person name="Cai W."/>
        </authorList>
    </citation>
    <scope>NUCLEOTIDE SEQUENCE</scope>
    <source>
        <strain evidence="3">Cailab_2022a</strain>
    </source>
</reference>
<feature type="region of interest" description="Disordered" evidence="1">
    <location>
        <begin position="652"/>
        <end position="899"/>
    </location>
</feature>
<dbReference type="GO" id="GO:0030198">
    <property type="term" value="P:extracellular matrix organization"/>
    <property type="evidence" value="ECO:0007669"/>
    <property type="project" value="TreeGrafter"/>
</dbReference>
<dbReference type="GO" id="GO:0031012">
    <property type="term" value="C:extracellular matrix"/>
    <property type="evidence" value="ECO:0007669"/>
    <property type="project" value="TreeGrafter"/>
</dbReference>
<sequence>MLQFRFPDDPRFDPRLHQLSPQQQSQILEDIRQHHRFHQQHQQLQQLQQPQLRPLRPRRPDANFGGPVLHRPVLRPESHQEQSQFNVIPRQPPPQQPAYRFQGDQPVEQPNSYKITLTADKPIVNFHPAPQLPQLPQLAPAVAPVQPVLFVQQPQLDDAALLAFPQAHFPAAPDQPHAGQPPKHDTNSIFVQPRPHKPEGDGQHFLQHNSAEYTKENTIATSSQNYFSQSFNKQPNKIEPLHNHNLNHNHNHNLQTTPDYFEPAATPFPPSRTQPPRSEVIHDLPVVPVTRPQVATEAPTLPTLPPKSVSAKPLYYGDRKQPKQSLSGTPLPPLPKIKFPKELEEEYSLVSVKHLNEAVSEAEHARSTERPRKASQYPQYTVDAEATTPDYSSAIHLQEDRKQLLDQITKAQQAEQAEQTTRAPRPRKTTKPPKEIIEITYQQKPSTPRPPATKAPKIKSDDIVHPPDLQEQLLKQLQEQFSQRKELVQQLKLDPENGGVVPSNILTNTDLLPKNATGPIITSGGQKYQVIQLPAKEAQALLAKQKGVVLPGLPKATASAVTTTAKPPKKVLDELTKGVIPQGADFEIIRKTEDGRLEPVRGVPSSLPDKKVTFVLLEEQNDGSYKVQGVRGNENKESGGEEVDSILKKIKAGEIELPPPSRDNSVAKRTTVAPPRASSDSVASPSSPTFGPTTTPSAPTAGYTNEPSSNIKVYVNSGSGDLHQSSPNNIFSTAMPDDYPFSSSTSRPSYSSIPTTQAPVYNTYSPTTVPNDTYSSQYPAYSTDPAPSSSSSSSSPRPSSYYPEPTESNWQVSASSSPSYVSPSAVPSGSPGPSSTPNYYSQTQFLPTVTPIPDNALPSSTADPGPYSVEPQLNQTPDDHSDKNHRAIYGPIVPQGLPQGVPVPPVSHKYANSSSRAPDTLIDTLKRNTLHAMARFLRQSGLDSILNDTGPYTVFVPTDRAFKTLLVQLGGPDRAEEKFRENPRLLSGLLLHHVIPGAFRLSSLQDEMTGVSLAGTQLRVNTYTTQDDEWNDVQVVTINGAQVLHELSDMNIPQGIAHAVDRVMFPLPVGDLVQTLSADKDRRFATFLRAVRSSGLSDMLTGSKTYTVFAPTERAFQALKDADLARLTTERASARAFVLKHIMPTTFYSAGMRYFQVRESMARGKQITIVNEEGRIKANAALIVTHNIPATNGVVHAIDTLL</sequence>
<feature type="domain" description="FAS1" evidence="2">
    <location>
        <begin position="1071"/>
        <end position="1202"/>
    </location>
</feature>
<dbReference type="EMBL" id="JAPTSV010000015">
    <property type="protein sequence ID" value="KAJ1519870.1"/>
    <property type="molecule type" value="Genomic_DNA"/>
</dbReference>